<organism evidence="1 2">
    <name type="scientific">Candidatus Falkowbacteria bacterium CG1_02_37_44</name>
    <dbReference type="NCBI Taxonomy" id="1805146"/>
    <lineage>
        <taxon>Bacteria</taxon>
        <taxon>Candidatus Falkowiibacteriota</taxon>
    </lineage>
</organism>
<reference evidence="1 2" key="1">
    <citation type="journal article" date="2016" name="Environ. Microbiol.">
        <title>Genomic resolution of a cold subsurface aquifer community provides metabolic insights for novel microbes adapted to high CO concentrations.</title>
        <authorList>
            <person name="Probst A.J."/>
            <person name="Castelle C.J."/>
            <person name="Singh A."/>
            <person name="Brown C.T."/>
            <person name="Anantharaman K."/>
            <person name="Sharon I."/>
            <person name="Hug L.A."/>
            <person name="Burstein D."/>
            <person name="Emerson J.B."/>
            <person name="Thomas B.C."/>
            <person name="Banfield J.F."/>
        </authorList>
    </citation>
    <scope>NUCLEOTIDE SEQUENCE [LARGE SCALE GENOMIC DNA]</scope>
    <source>
        <strain evidence="1">CG1_02_37_44</strain>
    </source>
</reference>
<comment type="caution">
    <text evidence="1">The sequence shown here is derived from an EMBL/GenBank/DDBJ whole genome shotgun (WGS) entry which is preliminary data.</text>
</comment>
<evidence type="ECO:0000313" key="2">
    <source>
        <dbReference type="Proteomes" id="UP000183192"/>
    </source>
</evidence>
<protein>
    <submittedName>
        <fullName evidence="1">Uncharacterized protein</fullName>
    </submittedName>
</protein>
<accession>A0A1J4TAR0</accession>
<dbReference type="EMBL" id="MNUU01000029">
    <property type="protein sequence ID" value="OIO07909.1"/>
    <property type="molecule type" value="Genomic_DNA"/>
</dbReference>
<proteinExistence type="predicted"/>
<dbReference type="AlphaFoldDB" id="A0A1J4TAR0"/>
<gene>
    <name evidence="1" type="ORF">AUJ27_01575</name>
</gene>
<name>A0A1J4TAR0_9BACT</name>
<sequence length="143" mass="16257">MKPSSYLHARSSSDGKSVILETNNNNLLFTVNGSNLKRNVRNEDFVNSATFSVSDKGIIAVRITSYERGRRIDNKFLLKVDPKNSNYPIDLEKEFIPISDRLGVCTHCGVEVLIKEKYYTSDYTRRITQILTSSLIAIFFVTI</sequence>
<evidence type="ECO:0000313" key="1">
    <source>
        <dbReference type="EMBL" id="OIO07909.1"/>
    </source>
</evidence>
<dbReference type="Proteomes" id="UP000183192">
    <property type="component" value="Unassembled WGS sequence"/>
</dbReference>
<dbReference type="STRING" id="1805146.AUJ27_01575"/>